<dbReference type="PANTHER" id="PTHR42756:SF1">
    <property type="entry name" value="TRANSCRIPTIONAL REPRESSOR OF EMRAB OPERON"/>
    <property type="match status" value="1"/>
</dbReference>
<proteinExistence type="predicted"/>
<evidence type="ECO:0000256" key="1">
    <source>
        <dbReference type="ARBA" id="ARBA00023015"/>
    </source>
</evidence>
<dbReference type="Proteomes" id="UP000250918">
    <property type="component" value="Unassembled WGS sequence"/>
</dbReference>
<dbReference type="Gene3D" id="1.10.10.10">
    <property type="entry name" value="Winged helix-like DNA-binding domain superfamily/Winged helix DNA-binding domain"/>
    <property type="match status" value="1"/>
</dbReference>
<dbReference type="Pfam" id="PF01047">
    <property type="entry name" value="MarR"/>
    <property type="match status" value="1"/>
</dbReference>
<comment type="caution">
    <text evidence="6">The sequence shown here is derived from an EMBL/GenBank/DDBJ whole genome shotgun (WGS) entry which is preliminary data.</text>
</comment>
<organism evidence="6 7">
    <name type="scientific">candidate division GN15 bacterium</name>
    <dbReference type="NCBI Taxonomy" id="2072418"/>
    <lineage>
        <taxon>Bacteria</taxon>
        <taxon>candidate division GN15</taxon>
    </lineage>
</organism>
<evidence type="ECO:0000313" key="6">
    <source>
        <dbReference type="EMBL" id="PWB73046.1"/>
    </source>
</evidence>
<dbReference type="PRINTS" id="PR00598">
    <property type="entry name" value="HTHMARR"/>
</dbReference>
<dbReference type="InterPro" id="IPR023187">
    <property type="entry name" value="Tscrpt_reg_MarR-type_CS"/>
</dbReference>
<dbReference type="PANTHER" id="PTHR42756">
    <property type="entry name" value="TRANSCRIPTIONAL REGULATOR, MARR"/>
    <property type="match status" value="1"/>
</dbReference>
<protein>
    <submittedName>
        <fullName evidence="6">MarR family transcriptional regulator</fullName>
    </submittedName>
</protein>
<evidence type="ECO:0000256" key="4">
    <source>
        <dbReference type="SAM" id="MobiDB-lite"/>
    </source>
</evidence>
<dbReference type="InterPro" id="IPR036390">
    <property type="entry name" value="WH_DNA-bd_sf"/>
</dbReference>
<keyword evidence="2" id="KW-0238">DNA-binding</keyword>
<evidence type="ECO:0000256" key="2">
    <source>
        <dbReference type="ARBA" id="ARBA00023125"/>
    </source>
</evidence>
<dbReference type="SUPFAM" id="SSF46785">
    <property type="entry name" value="Winged helix' DNA-binding domain"/>
    <property type="match status" value="1"/>
</dbReference>
<keyword evidence="1" id="KW-0805">Transcription regulation</keyword>
<reference evidence="6 7" key="1">
    <citation type="journal article" date="2018" name="ISME J.">
        <title>A methanotrophic archaeon couples anaerobic oxidation of methane to Fe(III) reduction.</title>
        <authorList>
            <person name="Cai C."/>
            <person name="Leu A.O."/>
            <person name="Xie G.J."/>
            <person name="Guo J."/>
            <person name="Feng Y."/>
            <person name="Zhao J.X."/>
            <person name="Tyson G.W."/>
            <person name="Yuan Z."/>
            <person name="Hu S."/>
        </authorList>
    </citation>
    <scope>NUCLEOTIDE SEQUENCE [LARGE SCALE GENOMIC DNA]</scope>
    <source>
        <strain evidence="6">FeB_12</strain>
    </source>
</reference>
<dbReference type="PROSITE" id="PS01117">
    <property type="entry name" value="HTH_MARR_1"/>
    <property type="match status" value="1"/>
</dbReference>
<name>A0A855X1I1_9BACT</name>
<sequence length="211" mass="22839">MKVTSKTALPDLTSVQSQVTDRGLNSPADSSTDASTYDRRVLRALRRIVRAIDLYSSELKARCGLTVPQLICLSAIVREKEITSVGLAVQVHLSPSTLVGIIDRLEKAGLVHRERSTVDRRQVMIKATDSGVEAIRKAPSPLQDNLANGLAGLPPKELSTIALSLEKIVELMEADEIKVAPLLTLERKSYAATTSAKPKRTGSGKTTRKSI</sequence>
<dbReference type="InterPro" id="IPR000835">
    <property type="entry name" value="HTH_MarR-typ"/>
</dbReference>
<dbReference type="EMBL" id="PQAP01000066">
    <property type="protein sequence ID" value="PWB73046.1"/>
    <property type="molecule type" value="Genomic_DNA"/>
</dbReference>
<keyword evidence="3" id="KW-0804">Transcription</keyword>
<feature type="region of interest" description="Disordered" evidence="4">
    <location>
        <begin position="190"/>
        <end position="211"/>
    </location>
</feature>
<dbReference type="AlphaFoldDB" id="A0A855X1I1"/>
<accession>A0A855X1I1</accession>
<dbReference type="PROSITE" id="PS50995">
    <property type="entry name" value="HTH_MARR_2"/>
    <property type="match status" value="1"/>
</dbReference>
<dbReference type="GO" id="GO:0003677">
    <property type="term" value="F:DNA binding"/>
    <property type="evidence" value="ECO:0007669"/>
    <property type="project" value="UniProtKB-KW"/>
</dbReference>
<dbReference type="GO" id="GO:0003700">
    <property type="term" value="F:DNA-binding transcription factor activity"/>
    <property type="evidence" value="ECO:0007669"/>
    <property type="project" value="InterPro"/>
</dbReference>
<feature type="domain" description="HTH marR-type" evidence="5">
    <location>
        <begin position="38"/>
        <end position="170"/>
    </location>
</feature>
<evidence type="ECO:0000256" key="3">
    <source>
        <dbReference type="ARBA" id="ARBA00023163"/>
    </source>
</evidence>
<evidence type="ECO:0000259" key="5">
    <source>
        <dbReference type="PROSITE" id="PS50995"/>
    </source>
</evidence>
<feature type="compositionally biased region" description="Basic residues" evidence="4">
    <location>
        <begin position="197"/>
        <end position="211"/>
    </location>
</feature>
<dbReference type="InterPro" id="IPR036388">
    <property type="entry name" value="WH-like_DNA-bd_sf"/>
</dbReference>
<gene>
    <name evidence="6" type="ORF">C3F09_05725</name>
</gene>
<dbReference type="SMART" id="SM00347">
    <property type="entry name" value="HTH_MARR"/>
    <property type="match status" value="1"/>
</dbReference>
<evidence type="ECO:0000313" key="7">
    <source>
        <dbReference type="Proteomes" id="UP000250918"/>
    </source>
</evidence>